<dbReference type="InterPro" id="IPR001254">
    <property type="entry name" value="Trypsin_dom"/>
</dbReference>
<protein>
    <recommendedName>
        <fullName evidence="2">Peptidase S1 domain-containing protein</fullName>
    </recommendedName>
</protein>
<reference evidence="3 4" key="1">
    <citation type="journal article" date="2023" name="Sci. Data">
        <title>Genome assembly of the Korean intertidal mud-creeper Batillaria attramentaria.</title>
        <authorList>
            <person name="Patra A.K."/>
            <person name="Ho P.T."/>
            <person name="Jun S."/>
            <person name="Lee S.J."/>
            <person name="Kim Y."/>
            <person name="Won Y.J."/>
        </authorList>
    </citation>
    <scope>NUCLEOTIDE SEQUENCE [LARGE SCALE GENOMIC DNA]</scope>
    <source>
        <strain evidence="3">Wonlab-2016</strain>
    </source>
</reference>
<dbReference type="PANTHER" id="PTHR24252">
    <property type="entry name" value="ACROSIN-RELATED"/>
    <property type="match status" value="1"/>
</dbReference>
<gene>
    <name evidence="3" type="ORF">BaRGS_00016368</name>
</gene>
<dbReference type="Pfam" id="PF00089">
    <property type="entry name" value="Trypsin"/>
    <property type="match status" value="1"/>
</dbReference>
<dbReference type="InterPro" id="IPR001314">
    <property type="entry name" value="Peptidase_S1A"/>
</dbReference>
<dbReference type="AlphaFoldDB" id="A0ABD0KZI4"/>
<comment type="caution">
    <text evidence="3">The sequence shown here is derived from an EMBL/GenBank/DDBJ whole genome shotgun (WGS) entry which is preliminary data.</text>
</comment>
<evidence type="ECO:0000313" key="4">
    <source>
        <dbReference type="Proteomes" id="UP001519460"/>
    </source>
</evidence>
<dbReference type="PROSITE" id="PS00134">
    <property type="entry name" value="TRYPSIN_HIS"/>
    <property type="match status" value="1"/>
</dbReference>
<dbReference type="EMBL" id="JACVVK020000103">
    <property type="protein sequence ID" value="KAK7492495.1"/>
    <property type="molecule type" value="Genomic_DNA"/>
</dbReference>
<name>A0ABD0KZI4_9CAEN</name>
<dbReference type="PRINTS" id="PR00722">
    <property type="entry name" value="CHYMOTRYPSIN"/>
</dbReference>
<dbReference type="InterPro" id="IPR043504">
    <property type="entry name" value="Peptidase_S1_PA_chymotrypsin"/>
</dbReference>
<proteinExistence type="predicted"/>
<feature type="domain" description="Peptidase S1" evidence="2">
    <location>
        <begin position="26"/>
        <end position="176"/>
    </location>
</feature>
<keyword evidence="1" id="KW-1015">Disulfide bond</keyword>
<dbReference type="FunFam" id="2.40.10.10:FF:000068">
    <property type="entry name" value="transmembrane protease serine 2"/>
    <property type="match status" value="1"/>
</dbReference>
<dbReference type="InterPro" id="IPR009003">
    <property type="entry name" value="Peptidase_S1_PA"/>
</dbReference>
<dbReference type="Gene3D" id="2.40.10.10">
    <property type="entry name" value="Trypsin-like serine proteases"/>
    <property type="match status" value="1"/>
</dbReference>
<dbReference type="SMART" id="SM00020">
    <property type="entry name" value="Tryp_SPc"/>
    <property type="match status" value="1"/>
</dbReference>
<dbReference type="SUPFAM" id="SSF50494">
    <property type="entry name" value="Trypsin-like serine proteases"/>
    <property type="match status" value="1"/>
</dbReference>
<evidence type="ECO:0000259" key="2">
    <source>
        <dbReference type="PROSITE" id="PS50240"/>
    </source>
</evidence>
<organism evidence="3 4">
    <name type="scientific">Batillaria attramentaria</name>
    <dbReference type="NCBI Taxonomy" id="370345"/>
    <lineage>
        <taxon>Eukaryota</taxon>
        <taxon>Metazoa</taxon>
        <taxon>Spiralia</taxon>
        <taxon>Lophotrochozoa</taxon>
        <taxon>Mollusca</taxon>
        <taxon>Gastropoda</taxon>
        <taxon>Caenogastropoda</taxon>
        <taxon>Sorbeoconcha</taxon>
        <taxon>Cerithioidea</taxon>
        <taxon>Batillariidae</taxon>
        <taxon>Batillaria</taxon>
    </lineage>
</organism>
<sequence>MISARLTPVLTVTPVRAPSRQNKPNLPGGVPMKKHQWPFLVSIVRLWGDNQTDKACGGSVISSNLVLTAAHCFHGEKKETFLVIVGDFDAATHEGPEQYRRVEKVITHPAWDPLTFNHDIAILKLEEQLDLVPGVVEMVPLNLDPRCPPDGLTCVAGGWGQMEENVNGKVYFQIIS</sequence>
<dbReference type="InterPro" id="IPR018114">
    <property type="entry name" value="TRYPSIN_HIS"/>
</dbReference>
<dbReference type="PANTHER" id="PTHR24252:SF10">
    <property type="entry name" value="SERINE PROTEASE 56"/>
    <property type="match status" value="1"/>
</dbReference>
<dbReference type="CDD" id="cd00190">
    <property type="entry name" value="Tryp_SPc"/>
    <property type="match status" value="1"/>
</dbReference>
<accession>A0ABD0KZI4</accession>
<dbReference type="PROSITE" id="PS50240">
    <property type="entry name" value="TRYPSIN_DOM"/>
    <property type="match status" value="1"/>
</dbReference>
<dbReference type="Proteomes" id="UP001519460">
    <property type="component" value="Unassembled WGS sequence"/>
</dbReference>
<keyword evidence="4" id="KW-1185">Reference proteome</keyword>
<evidence type="ECO:0000313" key="3">
    <source>
        <dbReference type="EMBL" id="KAK7492495.1"/>
    </source>
</evidence>
<evidence type="ECO:0000256" key="1">
    <source>
        <dbReference type="ARBA" id="ARBA00023157"/>
    </source>
</evidence>